<reference evidence="2" key="1">
    <citation type="submission" date="2022-07" db="EMBL/GenBank/DDBJ databases">
        <authorList>
            <person name="Otstavnykh N."/>
            <person name="Isaeva M."/>
            <person name="Bystritskaya E."/>
        </authorList>
    </citation>
    <scope>NUCLEOTIDE SEQUENCE</scope>
    <source>
        <strain evidence="2">10Alg 79</strain>
    </source>
</reference>
<gene>
    <name evidence="2" type="ORF">NOI20_03635</name>
</gene>
<comment type="similarity">
    <text evidence="1">Belongs to the HyuE racemase family.</text>
</comment>
<dbReference type="Proteomes" id="UP001227162">
    <property type="component" value="Unassembled WGS sequence"/>
</dbReference>
<dbReference type="AlphaFoldDB" id="A0AAJ1UAW4"/>
<dbReference type="NCBIfam" id="NF005679">
    <property type="entry name" value="PRK07475.1"/>
    <property type="match status" value="1"/>
</dbReference>
<proteinExistence type="inferred from homology"/>
<evidence type="ECO:0000256" key="1">
    <source>
        <dbReference type="ARBA" id="ARBA00038414"/>
    </source>
</evidence>
<evidence type="ECO:0000313" key="2">
    <source>
        <dbReference type="EMBL" id="MDQ2093191.1"/>
    </source>
</evidence>
<name>A0AAJ1UAW4_9RHOB</name>
<organism evidence="2 3">
    <name type="scientific">Rhodalgimonas zhirmunskyi</name>
    <dbReference type="NCBI Taxonomy" id="2964767"/>
    <lineage>
        <taxon>Bacteria</taxon>
        <taxon>Pseudomonadati</taxon>
        <taxon>Pseudomonadota</taxon>
        <taxon>Alphaproteobacteria</taxon>
        <taxon>Rhodobacterales</taxon>
        <taxon>Roseobacteraceae</taxon>
        <taxon>Rhodalgimonas</taxon>
    </lineage>
</organism>
<accession>A0AAJ1UAW4</accession>
<dbReference type="GO" id="GO:0047661">
    <property type="term" value="F:amino-acid racemase activity"/>
    <property type="evidence" value="ECO:0007669"/>
    <property type="project" value="InterPro"/>
</dbReference>
<comment type="caution">
    <text evidence="2">The sequence shown here is derived from an EMBL/GenBank/DDBJ whole genome shotgun (WGS) entry which is preliminary data.</text>
</comment>
<dbReference type="RefSeq" id="WP_317625508.1">
    <property type="nucleotide sequence ID" value="NZ_JANFFA010000001.1"/>
</dbReference>
<evidence type="ECO:0000313" key="3">
    <source>
        <dbReference type="Proteomes" id="UP001227162"/>
    </source>
</evidence>
<dbReference type="Pfam" id="PF01177">
    <property type="entry name" value="Asp_Glu_race"/>
    <property type="match status" value="1"/>
</dbReference>
<dbReference type="EMBL" id="JANFFA010000001">
    <property type="protein sequence ID" value="MDQ2093191.1"/>
    <property type="molecule type" value="Genomic_DNA"/>
</dbReference>
<reference evidence="2" key="2">
    <citation type="submission" date="2023-04" db="EMBL/GenBank/DDBJ databases">
        <title>'Rhodoalgimonas zhirmunskyi' gen. nov., isolated from a red alga.</title>
        <authorList>
            <person name="Nedashkovskaya O.I."/>
            <person name="Otstavnykh N.Y."/>
            <person name="Bystritskaya E.P."/>
            <person name="Balabanova L.A."/>
            <person name="Isaeva M.P."/>
        </authorList>
    </citation>
    <scope>NUCLEOTIDE SEQUENCE</scope>
    <source>
        <strain evidence="2">10Alg 79</strain>
    </source>
</reference>
<dbReference type="InterPro" id="IPR053714">
    <property type="entry name" value="Iso_Racemase_Enz_sf"/>
</dbReference>
<keyword evidence="3" id="KW-1185">Reference proteome</keyword>
<dbReference type="InterPro" id="IPR015942">
    <property type="entry name" value="Asp/Glu/hydantoin_racemase"/>
</dbReference>
<protein>
    <submittedName>
        <fullName evidence="2">Aspartate/glutamate racemase family protein</fullName>
    </submittedName>
</protein>
<sequence length="234" mass="24434">MARGGKTVYGAQVGILMLETRFPRIPGDIGNALSFPFPVQYRVVGGASAARVVQGDPLALVDEFIAAGQELVRMGCDGITTSCGFLSLVQEELKAALGVPVAASSLMQVPMVQALLPPGQRVGVLTVSAEALTKAHLAAAGISGDVPVEGLEGGQAFSRAILNDAETLDVAACREDMRVAAQALMEQGEIGAIVLECTNMAPYAAEIRAMTGVPVYSIVSFIEWFQAGLKPRVF</sequence>
<dbReference type="Gene3D" id="3.40.50.12500">
    <property type="match status" value="1"/>
</dbReference>